<name>A0A0L0GGP7_9EUKA</name>
<evidence type="ECO:0000313" key="3">
    <source>
        <dbReference type="Proteomes" id="UP000054560"/>
    </source>
</evidence>
<dbReference type="AlphaFoldDB" id="A0A0L0GGP7"/>
<feature type="region of interest" description="Disordered" evidence="1">
    <location>
        <begin position="117"/>
        <end position="159"/>
    </location>
</feature>
<dbReference type="RefSeq" id="XP_014161410.1">
    <property type="nucleotide sequence ID" value="XM_014305935.1"/>
</dbReference>
<sequence length="159" mass="18347">MKNRSLNVEVHTERLHKTMQVLEERYRNTGKEPIHTQLLKIARYMVLMYYGQQEKVNAIIKSDKLPDGSGDRLENMKHNVLYSPTEATIRAAAKVQENRLHRLRNIYKSNVATHSLTQNTTTTVAKRHKPDNGALRQTKPTGQPQEKKEAREKTCTSLL</sequence>
<dbReference type="EMBL" id="KQ241607">
    <property type="protein sequence ID" value="KNC87508.1"/>
    <property type="molecule type" value="Genomic_DNA"/>
</dbReference>
<dbReference type="GeneID" id="25900897"/>
<gene>
    <name evidence="2" type="ORF">SARC_00393</name>
</gene>
<dbReference type="Proteomes" id="UP000054560">
    <property type="component" value="Unassembled WGS sequence"/>
</dbReference>
<proteinExistence type="predicted"/>
<keyword evidence="3" id="KW-1185">Reference proteome</keyword>
<evidence type="ECO:0000256" key="1">
    <source>
        <dbReference type="SAM" id="MobiDB-lite"/>
    </source>
</evidence>
<evidence type="ECO:0000313" key="2">
    <source>
        <dbReference type="EMBL" id="KNC87508.1"/>
    </source>
</evidence>
<accession>A0A0L0GGP7</accession>
<feature type="compositionally biased region" description="Basic and acidic residues" evidence="1">
    <location>
        <begin position="145"/>
        <end position="159"/>
    </location>
</feature>
<reference evidence="2 3" key="1">
    <citation type="submission" date="2011-02" db="EMBL/GenBank/DDBJ databases">
        <title>The Genome Sequence of Sphaeroforma arctica JP610.</title>
        <authorList>
            <consortium name="The Broad Institute Genome Sequencing Platform"/>
            <person name="Russ C."/>
            <person name="Cuomo C."/>
            <person name="Young S.K."/>
            <person name="Zeng Q."/>
            <person name="Gargeya S."/>
            <person name="Alvarado L."/>
            <person name="Berlin A."/>
            <person name="Chapman S.B."/>
            <person name="Chen Z."/>
            <person name="Freedman E."/>
            <person name="Gellesch M."/>
            <person name="Goldberg J."/>
            <person name="Griggs A."/>
            <person name="Gujja S."/>
            <person name="Heilman E."/>
            <person name="Heiman D."/>
            <person name="Howarth C."/>
            <person name="Mehta T."/>
            <person name="Neiman D."/>
            <person name="Pearson M."/>
            <person name="Roberts A."/>
            <person name="Saif S."/>
            <person name="Shea T."/>
            <person name="Shenoy N."/>
            <person name="Sisk P."/>
            <person name="Stolte C."/>
            <person name="Sykes S."/>
            <person name="White J."/>
            <person name="Yandava C."/>
            <person name="Burger G."/>
            <person name="Gray M.W."/>
            <person name="Holland P.W.H."/>
            <person name="King N."/>
            <person name="Lang F.B.F."/>
            <person name="Roger A.J."/>
            <person name="Ruiz-Trillo I."/>
            <person name="Haas B."/>
            <person name="Nusbaum C."/>
            <person name="Birren B."/>
        </authorList>
    </citation>
    <scope>NUCLEOTIDE SEQUENCE [LARGE SCALE GENOMIC DNA]</scope>
    <source>
        <strain evidence="2 3">JP610</strain>
    </source>
</reference>
<protein>
    <submittedName>
        <fullName evidence="2">Uncharacterized protein</fullName>
    </submittedName>
</protein>
<organism evidence="2 3">
    <name type="scientific">Sphaeroforma arctica JP610</name>
    <dbReference type="NCBI Taxonomy" id="667725"/>
    <lineage>
        <taxon>Eukaryota</taxon>
        <taxon>Ichthyosporea</taxon>
        <taxon>Ichthyophonida</taxon>
        <taxon>Sphaeroforma</taxon>
    </lineage>
</organism>